<dbReference type="InterPro" id="IPR040703">
    <property type="entry name" value="LCIB/C_CA"/>
</dbReference>
<protein>
    <recommendedName>
        <fullName evidence="2">Limiting CO2-inducible protein B/C beta carbonyic anhydrase domain-containing protein</fullName>
    </recommendedName>
</protein>
<sequence length="292" mass="32245">MSSRDCYDDRHRSSPKRESLHKKSSQHSKKASVLCSQCGGKVDENSPEQTAFKQALEINYPYAMSIEDFVFKTKELLIPYGFLPNVNTMCLLSLCRDEITSPFKSVIESIYGASFSCGSLGGMLLCGRTGFAAAHHHVPADGANLIYYCFTHIGINSKGQVGSVLRSKTAMKEESTACGALVAFNTELKKGLLSPVQIDEDDLEMSMLKKQILKAVPTLSTNSTLWDVTNAAYLAITIELENHVIQDSKHHNKRRYALFTGIQIHGPKGHDFAWIGKSSLIHNGILKNFPLS</sequence>
<evidence type="ECO:0000313" key="3">
    <source>
        <dbReference type="EMBL" id="CAF0851917.1"/>
    </source>
</evidence>
<reference evidence="3" key="1">
    <citation type="submission" date="2021-02" db="EMBL/GenBank/DDBJ databases">
        <authorList>
            <person name="Nowell W R."/>
        </authorList>
    </citation>
    <scope>NUCLEOTIDE SEQUENCE</scope>
</reference>
<comment type="caution">
    <text evidence="3">The sequence shown here is derived from an EMBL/GenBank/DDBJ whole genome shotgun (WGS) entry which is preliminary data.</text>
</comment>
<feature type="compositionally biased region" description="Basic residues" evidence="1">
    <location>
        <begin position="19"/>
        <end position="30"/>
    </location>
</feature>
<dbReference type="Proteomes" id="UP000682733">
    <property type="component" value="Unassembled WGS sequence"/>
</dbReference>
<dbReference type="PANTHER" id="PTHR38016">
    <property type="entry name" value="UNNAMED PRODUCT"/>
    <property type="match status" value="1"/>
</dbReference>
<dbReference type="Pfam" id="PF18599">
    <property type="entry name" value="LCIB_C_CA"/>
    <property type="match status" value="1"/>
</dbReference>
<dbReference type="Proteomes" id="UP000677228">
    <property type="component" value="Unassembled WGS sequence"/>
</dbReference>
<feature type="domain" description="Limiting CO2-inducible protein B/C beta carbonyic anhydrase" evidence="2">
    <location>
        <begin position="63"/>
        <end position="273"/>
    </location>
</feature>
<evidence type="ECO:0000256" key="1">
    <source>
        <dbReference type="SAM" id="MobiDB-lite"/>
    </source>
</evidence>
<dbReference type="EMBL" id="CAJNOK010009254">
    <property type="protein sequence ID" value="CAF1084852.1"/>
    <property type="molecule type" value="Genomic_DNA"/>
</dbReference>
<dbReference type="EMBL" id="CAJNOQ010000928">
    <property type="protein sequence ID" value="CAF0851917.1"/>
    <property type="molecule type" value="Genomic_DNA"/>
</dbReference>
<evidence type="ECO:0000313" key="4">
    <source>
        <dbReference type="EMBL" id="CAF1084852.1"/>
    </source>
</evidence>
<dbReference type="PANTHER" id="PTHR38016:SF1">
    <property type="entry name" value="LIMITING CO2-INDUCIBLE PROTEIN B_C BETA CARBONYIC ANHYDRASE DOMAIN-CONTAINING PROTEIN"/>
    <property type="match status" value="1"/>
</dbReference>
<evidence type="ECO:0000313" key="5">
    <source>
        <dbReference type="EMBL" id="CAF3639525.1"/>
    </source>
</evidence>
<keyword evidence="7" id="KW-1185">Reference proteome</keyword>
<evidence type="ECO:0000313" key="7">
    <source>
        <dbReference type="Proteomes" id="UP000663829"/>
    </source>
</evidence>
<dbReference type="AlphaFoldDB" id="A0A813WDN4"/>
<name>A0A813WDN4_9BILA</name>
<dbReference type="EMBL" id="CAJOBA010009272">
    <property type="protein sequence ID" value="CAF3847458.1"/>
    <property type="molecule type" value="Genomic_DNA"/>
</dbReference>
<accession>A0A813WDN4</accession>
<dbReference type="Proteomes" id="UP000663829">
    <property type="component" value="Unassembled WGS sequence"/>
</dbReference>
<organism evidence="3 7">
    <name type="scientific">Didymodactylos carnosus</name>
    <dbReference type="NCBI Taxonomy" id="1234261"/>
    <lineage>
        <taxon>Eukaryota</taxon>
        <taxon>Metazoa</taxon>
        <taxon>Spiralia</taxon>
        <taxon>Gnathifera</taxon>
        <taxon>Rotifera</taxon>
        <taxon>Eurotatoria</taxon>
        <taxon>Bdelloidea</taxon>
        <taxon>Philodinida</taxon>
        <taxon>Philodinidae</taxon>
        <taxon>Didymodactylos</taxon>
    </lineage>
</organism>
<evidence type="ECO:0000259" key="2">
    <source>
        <dbReference type="Pfam" id="PF18599"/>
    </source>
</evidence>
<dbReference type="EMBL" id="CAJOBC010000928">
    <property type="protein sequence ID" value="CAF3639525.1"/>
    <property type="molecule type" value="Genomic_DNA"/>
</dbReference>
<feature type="compositionally biased region" description="Basic and acidic residues" evidence="1">
    <location>
        <begin position="1"/>
        <end position="18"/>
    </location>
</feature>
<dbReference type="OrthoDB" id="9973131at2759"/>
<gene>
    <name evidence="3" type="ORF">GPM918_LOCUS6118</name>
    <name evidence="4" type="ORF">OVA965_LOCUS18547</name>
    <name evidence="5" type="ORF">SRO942_LOCUS6118</name>
    <name evidence="6" type="ORF">TMI583_LOCUS18561</name>
</gene>
<evidence type="ECO:0000313" key="6">
    <source>
        <dbReference type="EMBL" id="CAF3847458.1"/>
    </source>
</evidence>
<proteinExistence type="predicted"/>
<feature type="region of interest" description="Disordered" evidence="1">
    <location>
        <begin position="1"/>
        <end position="30"/>
    </location>
</feature>
<dbReference type="Proteomes" id="UP000681722">
    <property type="component" value="Unassembled WGS sequence"/>
</dbReference>